<name>A0A8R7U0T8_TRIUA</name>
<proteinExistence type="predicted"/>
<organism evidence="1 2">
    <name type="scientific">Triticum urartu</name>
    <name type="common">Red wild einkorn</name>
    <name type="synonym">Crithodium urartu</name>
    <dbReference type="NCBI Taxonomy" id="4572"/>
    <lineage>
        <taxon>Eukaryota</taxon>
        <taxon>Viridiplantae</taxon>
        <taxon>Streptophyta</taxon>
        <taxon>Embryophyta</taxon>
        <taxon>Tracheophyta</taxon>
        <taxon>Spermatophyta</taxon>
        <taxon>Magnoliopsida</taxon>
        <taxon>Liliopsida</taxon>
        <taxon>Poales</taxon>
        <taxon>Poaceae</taxon>
        <taxon>BOP clade</taxon>
        <taxon>Pooideae</taxon>
        <taxon>Triticodae</taxon>
        <taxon>Triticeae</taxon>
        <taxon>Triticinae</taxon>
        <taxon>Triticum</taxon>
    </lineage>
</organism>
<reference evidence="2" key="1">
    <citation type="journal article" date="2013" name="Nature">
        <title>Draft genome of the wheat A-genome progenitor Triticum urartu.</title>
        <authorList>
            <person name="Ling H.Q."/>
            <person name="Zhao S."/>
            <person name="Liu D."/>
            <person name="Wang J."/>
            <person name="Sun H."/>
            <person name="Zhang C."/>
            <person name="Fan H."/>
            <person name="Li D."/>
            <person name="Dong L."/>
            <person name="Tao Y."/>
            <person name="Gao C."/>
            <person name="Wu H."/>
            <person name="Li Y."/>
            <person name="Cui Y."/>
            <person name="Guo X."/>
            <person name="Zheng S."/>
            <person name="Wang B."/>
            <person name="Yu K."/>
            <person name="Liang Q."/>
            <person name="Yang W."/>
            <person name="Lou X."/>
            <person name="Chen J."/>
            <person name="Feng M."/>
            <person name="Jian J."/>
            <person name="Zhang X."/>
            <person name="Luo G."/>
            <person name="Jiang Y."/>
            <person name="Liu J."/>
            <person name="Wang Z."/>
            <person name="Sha Y."/>
            <person name="Zhang B."/>
            <person name="Wu H."/>
            <person name="Tang D."/>
            <person name="Shen Q."/>
            <person name="Xue P."/>
            <person name="Zou S."/>
            <person name="Wang X."/>
            <person name="Liu X."/>
            <person name="Wang F."/>
            <person name="Yang Y."/>
            <person name="An X."/>
            <person name="Dong Z."/>
            <person name="Zhang K."/>
            <person name="Zhang X."/>
            <person name="Luo M.C."/>
            <person name="Dvorak J."/>
            <person name="Tong Y."/>
            <person name="Wang J."/>
            <person name="Yang H."/>
            <person name="Li Z."/>
            <person name="Wang D."/>
            <person name="Zhang A."/>
            <person name="Wang J."/>
        </authorList>
    </citation>
    <scope>NUCLEOTIDE SEQUENCE</scope>
    <source>
        <strain evidence="2">cv. G1812</strain>
    </source>
</reference>
<reference evidence="1" key="2">
    <citation type="submission" date="2018-03" db="EMBL/GenBank/DDBJ databases">
        <title>The Triticum urartu genome reveals the dynamic nature of wheat genome evolution.</title>
        <authorList>
            <person name="Ling H."/>
            <person name="Ma B."/>
            <person name="Shi X."/>
            <person name="Liu H."/>
            <person name="Dong L."/>
            <person name="Sun H."/>
            <person name="Cao Y."/>
            <person name="Gao Q."/>
            <person name="Zheng S."/>
            <person name="Li Y."/>
            <person name="Yu Y."/>
            <person name="Du H."/>
            <person name="Qi M."/>
            <person name="Li Y."/>
            <person name="Yu H."/>
            <person name="Cui Y."/>
            <person name="Wang N."/>
            <person name="Chen C."/>
            <person name="Wu H."/>
            <person name="Zhao Y."/>
            <person name="Zhang J."/>
            <person name="Li Y."/>
            <person name="Zhou W."/>
            <person name="Zhang B."/>
            <person name="Hu W."/>
            <person name="Eijk M."/>
            <person name="Tang J."/>
            <person name="Witsenboer H."/>
            <person name="Zhao S."/>
            <person name="Li Z."/>
            <person name="Zhang A."/>
            <person name="Wang D."/>
            <person name="Liang C."/>
        </authorList>
    </citation>
    <scope>NUCLEOTIDE SEQUENCE [LARGE SCALE GENOMIC DNA]</scope>
    <source>
        <strain evidence="1">cv. G1812</strain>
    </source>
</reference>
<dbReference type="EnsemblPlants" id="TuG1812G0300005352.01.T01">
    <property type="protein sequence ID" value="TuG1812G0300005352.01.T01.cds303731"/>
    <property type="gene ID" value="TuG1812G0300005352.01"/>
</dbReference>
<protein>
    <submittedName>
        <fullName evidence="1">Uncharacterized protein</fullName>
    </submittedName>
</protein>
<accession>A0A8R7U0T8</accession>
<reference evidence="1" key="3">
    <citation type="submission" date="2022-06" db="UniProtKB">
        <authorList>
            <consortium name="EnsemblPlants"/>
        </authorList>
    </citation>
    <scope>IDENTIFICATION</scope>
</reference>
<dbReference type="Proteomes" id="UP000015106">
    <property type="component" value="Chromosome 3"/>
</dbReference>
<evidence type="ECO:0000313" key="2">
    <source>
        <dbReference type="Proteomes" id="UP000015106"/>
    </source>
</evidence>
<keyword evidence="2" id="KW-1185">Reference proteome</keyword>
<sequence length="40" mass="4550">MRDEVSFCCSPSNSSITQIKHYYSKDAELTCSSFLEELIS</sequence>
<dbReference type="AlphaFoldDB" id="A0A8R7U0T8"/>
<dbReference type="Gramene" id="TuG1812G0300005352.01.T01">
    <property type="protein sequence ID" value="TuG1812G0300005352.01.T01.cds303731"/>
    <property type="gene ID" value="TuG1812G0300005352.01"/>
</dbReference>
<evidence type="ECO:0000313" key="1">
    <source>
        <dbReference type="EnsemblPlants" id="TuG1812G0300005352.01.T01.cds303731"/>
    </source>
</evidence>